<dbReference type="InterPro" id="IPR027417">
    <property type="entry name" value="P-loop_NTPase"/>
</dbReference>
<dbReference type="EC" id="3.6.5.2" evidence="2"/>
<sequence length="187" mass="21046">MTTLKITALGAGAVGKSAITVRFCNGIWVERYDPTIEDSYRKMMELDGTQYLLEVLDTAGTEHFTAMRDLYIKNGQGFVLIYSITSEGSFHDLEEIRRQIVDIKGEEKAAMIMLGNKCDLEGQRVISQAQGKETSSKWKCPWFETSAKNNTNIDDAFTTLTRRIISAYDIRPIGTKTEKKKGKCTLL</sequence>
<protein>
    <recommendedName>
        <fullName evidence="2">small monomeric GTPase</fullName>
        <ecNumber evidence="2">3.6.5.2</ecNumber>
    </recommendedName>
</protein>
<evidence type="ECO:0000256" key="5">
    <source>
        <dbReference type="ARBA" id="ARBA00022801"/>
    </source>
</evidence>
<dbReference type="GO" id="GO:0007165">
    <property type="term" value="P:signal transduction"/>
    <property type="evidence" value="ECO:0007669"/>
    <property type="project" value="InterPro"/>
</dbReference>
<name>A0A2P6NZR9_9EUKA</name>
<dbReference type="InterPro" id="IPR020849">
    <property type="entry name" value="Small_GTPase_Ras-type"/>
</dbReference>
<dbReference type="AlphaFoldDB" id="A0A2P6NZR9"/>
<dbReference type="InterPro" id="IPR005225">
    <property type="entry name" value="Small_GTP-bd"/>
</dbReference>
<evidence type="ECO:0000256" key="2">
    <source>
        <dbReference type="ARBA" id="ARBA00011984"/>
    </source>
</evidence>
<dbReference type="GO" id="GO:0005525">
    <property type="term" value="F:GTP binding"/>
    <property type="evidence" value="ECO:0007669"/>
    <property type="project" value="UniProtKB-KW"/>
</dbReference>
<dbReference type="PRINTS" id="PR00449">
    <property type="entry name" value="RASTRNSFRMNG"/>
</dbReference>
<dbReference type="GO" id="GO:0003925">
    <property type="term" value="F:G protein activity"/>
    <property type="evidence" value="ECO:0007669"/>
    <property type="project" value="UniProtKB-EC"/>
</dbReference>
<dbReference type="InParanoid" id="A0A2P6NZR9"/>
<dbReference type="CDD" id="cd00876">
    <property type="entry name" value="Ras"/>
    <property type="match status" value="1"/>
</dbReference>
<dbReference type="OrthoDB" id="5976022at2759"/>
<organism evidence="8 9">
    <name type="scientific">Planoprotostelium fungivorum</name>
    <dbReference type="NCBI Taxonomy" id="1890364"/>
    <lineage>
        <taxon>Eukaryota</taxon>
        <taxon>Amoebozoa</taxon>
        <taxon>Evosea</taxon>
        <taxon>Variosea</taxon>
        <taxon>Cavosteliida</taxon>
        <taxon>Cavosteliaceae</taxon>
        <taxon>Planoprotostelium</taxon>
    </lineage>
</organism>
<keyword evidence="7" id="KW-0472">Membrane</keyword>
<dbReference type="SMART" id="SM00173">
    <property type="entry name" value="RAS"/>
    <property type="match status" value="1"/>
</dbReference>
<dbReference type="PANTHER" id="PTHR24070">
    <property type="entry name" value="RAS, DI-RAS, AND RHEB FAMILY MEMBERS OF SMALL GTPASE SUPERFAMILY"/>
    <property type="match status" value="1"/>
</dbReference>
<keyword evidence="4" id="KW-0547">Nucleotide-binding</keyword>
<keyword evidence="6" id="KW-0342">GTP-binding</keyword>
<evidence type="ECO:0000313" key="8">
    <source>
        <dbReference type="EMBL" id="PRP89456.1"/>
    </source>
</evidence>
<evidence type="ECO:0000256" key="3">
    <source>
        <dbReference type="ARBA" id="ARBA00022475"/>
    </source>
</evidence>
<dbReference type="Gene3D" id="3.40.50.300">
    <property type="entry name" value="P-loop containing nucleotide triphosphate hydrolases"/>
    <property type="match status" value="1"/>
</dbReference>
<dbReference type="PROSITE" id="PS51421">
    <property type="entry name" value="RAS"/>
    <property type="match status" value="1"/>
</dbReference>
<proteinExistence type="predicted"/>
<dbReference type="STRING" id="1890364.A0A2P6NZR9"/>
<dbReference type="PROSITE" id="PS51419">
    <property type="entry name" value="RAB"/>
    <property type="match status" value="1"/>
</dbReference>
<comment type="subcellular location">
    <subcellularLocation>
        <location evidence="1">Cell membrane</location>
    </subcellularLocation>
</comment>
<dbReference type="FunFam" id="3.40.50.300:FF:000343">
    <property type="entry name" value="Ras family gtpase"/>
    <property type="match status" value="1"/>
</dbReference>
<dbReference type="Pfam" id="PF00071">
    <property type="entry name" value="Ras"/>
    <property type="match status" value="1"/>
</dbReference>
<dbReference type="InterPro" id="IPR001806">
    <property type="entry name" value="Small_GTPase"/>
</dbReference>
<evidence type="ECO:0000256" key="7">
    <source>
        <dbReference type="ARBA" id="ARBA00023136"/>
    </source>
</evidence>
<accession>A0A2P6NZR9</accession>
<dbReference type="NCBIfam" id="TIGR00231">
    <property type="entry name" value="small_GTP"/>
    <property type="match status" value="1"/>
</dbReference>
<dbReference type="GO" id="GO:0005886">
    <property type="term" value="C:plasma membrane"/>
    <property type="evidence" value="ECO:0007669"/>
    <property type="project" value="UniProtKB-SubCell"/>
</dbReference>
<evidence type="ECO:0000313" key="9">
    <source>
        <dbReference type="Proteomes" id="UP000241769"/>
    </source>
</evidence>
<dbReference type="Proteomes" id="UP000241769">
    <property type="component" value="Unassembled WGS sequence"/>
</dbReference>
<reference evidence="8 9" key="1">
    <citation type="journal article" date="2018" name="Genome Biol. Evol.">
        <title>Multiple Roots of Fruiting Body Formation in Amoebozoa.</title>
        <authorList>
            <person name="Hillmann F."/>
            <person name="Forbes G."/>
            <person name="Novohradska S."/>
            <person name="Ferling I."/>
            <person name="Riege K."/>
            <person name="Groth M."/>
            <person name="Westermann M."/>
            <person name="Marz M."/>
            <person name="Spaller T."/>
            <person name="Winckler T."/>
            <person name="Schaap P."/>
            <person name="Glockner G."/>
        </authorList>
    </citation>
    <scope>NUCLEOTIDE SEQUENCE [LARGE SCALE GENOMIC DNA]</scope>
    <source>
        <strain evidence="8 9">Jena</strain>
    </source>
</reference>
<comment type="caution">
    <text evidence="8">The sequence shown here is derived from an EMBL/GenBank/DDBJ whole genome shotgun (WGS) entry which is preliminary data.</text>
</comment>
<keyword evidence="5" id="KW-0378">Hydrolase</keyword>
<gene>
    <name evidence="8" type="ORF">PROFUN_01319</name>
</gene>
<dbReference type="SMART" id="SM00174">
    <property type="entry name" value="RHO"/>
    <property type="match status" value="1"/>
</dbReference>
<dbReference type="SUPFAM" id="SSF52540">
    <property type="entry name" value="P-loop containing nucleoside triphosphate hydrolases"/>
    <property type="match status" value="1"/>
</dbReference>
<keyword evidence="9" id="KW-1185">Reference proteome</keyword>
<dbReference type="SMART" id="SM00175">
    <property type="entry name" value="RAB"/>
    <property type="match status" value="1"/>
</dbReference>
<evidence type="ECO:0000256" key="1">
    <source>
        <dbReference type="ARBA" id="ARBA00004236"/>
    </source>
</evidence>
<evidence type="ECO:0000256" key="4">
    <source>
        <dbReference type="ARBA" id="ARBA00022741"/>
    </source>
</evidence>
<keyword evidence="3" id="KW-1003">Cell membrane</keyword>
<dbReference type="EMBL" id="MDYQ01000003">
    <property type="protein sequence ID" value="PRP89456.1"/>
    <property type="molecule type" value="Genomic_DNA"/>
</dbReference>
<evidence type="ECO:0000256" key="6">
    <source>
        <dbReference type="ARBA" id="ARBA00023134"/>
    </source>
</evidence>